<dbReference type="PROSITE" id="PS00369">
    <property type="entry name" value="PTS_HPR_HIS"/>
    <property type="match status" value="1"/>
</dbReference>
<evidence type="ECO:0000259" key="12">
    <source>
        <dbReference type="PROSITE" id="PS51350"/>
    </source>
</evidence>
<dbReference type="PROSITE" id="PS00589">
    <property type="entry name" value="PTS_HPR_SER"/>
    <property type="match status" value="1"/>
</dbReference>
<feature type="domain" description="PTS EIIA type-2" evidence="11">
    <location>
        <begin position="2"/>
        <end position="142"/>
    </location>
</feature>
<dbReference type="PROSITE" id="PS51350">
    <property type="entry name" value="PTS_HPR_DOM"/>
    <property type="match status" value="1"/>
</dbReference>
<dbReference type="InterPro" id="IPR000032">
    <property type="entry name" value="HPr-like"/>
</dbReference>
<dbReference type="SUPFAM" id="SSF55804">
    <property type="entry name" value="Phoshotransferase/anion transport protein"/>
    <property type="match status" value="2"/>
</dbReference>
<evidence type="ECO:0000259" key="11">
    <source>
        <dbReference type="PROSITE" id="PS51094"/>
    </source>
</evidence>
<evidence type="ECO:0000256" key="3">
    <source>
        <dbReference type="ARBA" id="ARBA00015565"/>
    </source>
</evidence>
<evidence type="ECO:0000256" key="10">
    <source>
        <dbReference type="ARBA" id="ARBA00022777"/>
    </source>
</evidence>
<dbReference type="NCBIfam" id="TIGR01003">
    <property type="entry name" value="PTS_HPr_family"/>
    <property type="match status" value="1"/>
</dbReference>
<dbReference type="NCBIfam" id="NF008319">
    <property type="entry name" value="PRK11109.1"/>
    <property type="match status" value="1"/>
</dbReference>
<dbReference type="InterPro" id="IPR050893">
    <property type="entry name" value="Sugar_PTS"/>
</dbReference>
<proteinExistence type="predicted"/>
<evidence type="ECO:0000313" key="14">
    <source>
        <dbReference type="Proteomes" id="UP000838748"/>
    </source>
</evidence>
<dbReference type="Gene3D" id="3.30.1340.10">
    <property type="entry name" value="HPr-like"/>
    <property type="match status" value="1"/>
</dbReference>
<dbReference type="InterPro" id="IPR035895">
    <property type="entry name" value="HPr-like_sf"/>
</dbReference>
<dbReference type="PANTHER" id="PTHR30181">
    <property type="entry name" value="MANNITOL PERMEASE IIC COMPONENT"/>
    <property type="match status" value="1"/>
</dbReference>
<dbReference type="InterPro" id="IPR016152">
    <property type="entry name" value="PTrfase/Anion_transptr"/>
</dbReference>
<keyword evidence="6" id="KW-0597">Phosphoprotein</keyword>
<keyword evidence="10" id="KW-0418">Kinase</keyword>
<dbReference type="CDD" id="cd00367">
    <property type="entry name" value="PTS-HPr_like"/>
    <property type="match status" value="1"/>
</dbReference>
<gene>
    <name evidence="13" type="primary">fruB</name>
    <name evidence="13" type="ORF">VMF7928_00664</name>
</gene>
<keyword evidence="4" id="KW-0813">Transport</keyword>
<name>A0ABN8DYL8_9VIBR</name>
<comment type="function">
    <text evidence="1">The phosphoenolpyruvate-dependent sugar phosphotransferase system (sugar PTS), a major carbohydrate active transport system, catalyzes the phosphorylation of incoming sugar substrates concomitantly with their translocation across the cell membrane. The enzyme II FruAB PTS system is involved in fructose transport.</text>
</comment>
<evidence type="ECO:0000256" key="4">
    <source>
        <dbReference type="ARBA" id="ARBA00022448"/>
    </source>
</evidence>
<dbReference type="InterPro" id="IPR001020">
    <property type="entry name" value="PTS_HPr_His_P_site"/>
</dbReference>
<keyword evidence="7" id="KW-0762">Sugar transport</keyword>
<protein>
    <recommendedName>
        <fullName evidence="3">Multiphosphoryl transfer protein</fullName>
    </recommendedName>
</protein>
<keyword evidence="8" id="KW-0808">Transferase</keyword>
<dbReference type="PRINTS" id="PR00107">
    <property type="entry name" value="PHOSPHOCPHPR"/>
</dbReference>
<comment type="caution">
    <text evidence="13">The sequence shown here is derived from an EMBL/GenBank/DDBJ whole genome shotgun (WGS) entry which is preliminary data.</text>
</comment>
<evidence type="ECO:0000256" key="7">
    <source>
        <dbReference type="ARBA" id="ARBA00022597"/>
    </source>
</evidence>
<dbReference type="Pfam" id="PF00359">
    <property type="entry name" value="PTS_EIIA_2"/>
    <property type="match status" value="1"/>
</dbReference>
<evidence type="ECO:0000256" key="2">
    <source>
        <dbReference type="ARBA" id="ARBA00004496"/>
    </source>
</evidence>
<organism evidence="13 14">
    <name type="scientific">Vibrio marisflavi CECT 7928</name>
    <dbReference type="NCBI Taxonomy" id="634439"/>
    <lineage>
        <taxon>Bacteria</taxon>
        <taxon>Pseudomonadati</taxon>
        <taxon>Pseudomonadota</taxon>
        <taxon>Gammaproteobacteria</taxon>
        <taxon>Vibrionales</taxon>
        <taxon>Vibrionaceae</taxon>
        <taxon>Vibrio</taxon>
    </lineage>
</organism>
<keyword evidence="5" id="KW-0963">Cytoplasm</keyword>
<comment type="subcellular location">
    <subcellularLocation>
        <location evidence="2">Cytoplasm</location>
    </subcellularLocation>
</comment>
<keyword evidence="9" id="KW-0598">Phosphotransferase system</keyword>
<dbReference type="RefSeq" id="WP_237360059.1">
    <property type="nucleotide sequence ID" value="NZ_CAKLDM010000001.1"/>
</dbReference>
<feature type="domain" description="HPr" evidence="12">
    <location>
        <begin position="287"/>
        <end position="377"/>
    </location>
</feature>
<accession>A0ABN8DYL8</accession>
<dbReference type="PANTHER" id="PTHR30181:SF3">
    <property type="entry name" value="MULTIPHOSPHORYL TRANSFER PROTEIN"/>
    <property type="match status" value="1"/>
</dbReference>
<evidence type="ECO:0000256" key="6">
    <source>
        <dbReference type="ARBA" id="ARBA00022553"/>
    </source>
</evidence>
<evidence type="ECO:0000256" key="1">
    <source>
        <dbReference type="ARBA" id="ARBA00003136"/>
    </source>
</evidence>
<evidence type="ECO:0000256" key="9">
    <source>
        <dbReference type="ARBA" id="ARBA00022683"/>
    </source>
</evidence>
<dbReference type="InterPro" id="IPR002178">
    <property type="entry name" value="PTS_EIIA_type-2_dom"/>
</dbReference>
<evidence type="ECO:0000256" key="5">
    <source>
        <dbReference type="ARBA" id="ARBA00022490"/>
    </source>
</evidence>
<dbReference type="EMBL" id="CAKLDM010000001">
    <property type="protein sequence ID" value="CAH0536756.1"/>
    <property type="molecule type" value="Genomic_DNA"/>
</dbReference>
<reference evidence="13" key="1">
    <citation type="submission" date="2021-11" db="EMBL/GenBank/DDBJ databases">
        <authorList>
            <person name="Rodrigo-Torres L."/>
            <person name="Arahal R. D."/>
            <person name="Lucena T."/>
        </authorList>
    </citation>
    <scope>NUCLEOTIDE SEQUENCE</scope>
    <source>
        <strain evidence="13">CECT 7928</strain>
    </source>
</reference>
<dbReference type="Gene3D" id="3.40.930.10">
    <property type="entry name" value="Mannitol-specific EII, Chain A"/>
    <property type="match status" value="2"/>
</dbReference>
<keyword evidence="14" id="KW-1185">Reference proteome</keyword>
<dbReference type="PROSITE" id="PS00372">
    <property type="entry name" value="PTS_EIIA_TYPE_2_HIS"/>
    <property type="match status" value="1"/>
</dbReference>
<dbReference type="InterPro" id="IPR002114">
    <property type="entry name" value="PTS_HPr_Ser_P_site"/>
</dbReference>
<dbReference type="SUPFAM" id="SSF55594">
    <property type="entry name" value="HPr-like"/>
    <property type="match status" value="1"/>
</dbReference>
<dbReference type="CDD" id="cd00211">
    <property type="entry name" value="PTS_IIA_fru"/>
    <property type="match status" value="1"/>
</dbReference>
<evidence type="ECO:0000313" key="13">
    <source>
        <dbReference type="EMBL" id="CAH0536756.1"/>
    </source>
</evidence>
<dbReference type="Pfam" id="PF00381">
    <property type="entry name" value="PTS-HPr"/>
    <property type="match status" value="1"/>
</dbReference>
<dbReference type="Proteomes" id="UP000838748">
    <property type="component" value="Unassembled WGS sequence"/>
</dbReference>
<sequence>MLQLNKTDISLQRQSDNAQSAIHSLAADLSSKKYVDEKYVNGMLAREKQNTTYLGNGIAIPHGTTDTRDLVKQTGLVVHHYPNGVDWGEGNIAYLAIGIAAKSDEHLEILKQLTKVLSQDGTQDALKNAATADEIIAIVSGNAQINCELNESLILTDFPATDLLQLSAVGAGLLKNAEFVDNQFVAEVISKTPTNLGNGLWLVNSGLGVNRTALSIVTPSHEASFDNKPVSALITIAANNFSHKNQLEVLTKLISEQQQHKITSGSKQEILNLFAQENTDSTIAEDGLSATYKIKNAHGLHARPGAMLVAEAKKFESSIQVENLDISSKPVNAKSLMKVIALGVKHGHSLKFTAQGNDATQALESIGVAIESGLGEK</sequence>
<dbReference type="PROSITE" id="PS51094">
    <property type="entry name" value="PTS_EIIA_TYPE_2"/>
    <property type="match status" value="1"/>
</dbReference>
<evidence type="ECO:0000256" key="8">
    <source>
        <dbReference type="ARBA" id="ARBA00022679"/>
    </source>
</evidence>